<evidence type="ECO:0000313" key="2">
    <source>
        <dbReference type="EMBL" id="NGY04572.1"/>
    </source>
</evidence>
<dbReference type="InterPro" id="IPR002545">
    <property type="entry name" value="CheW-lke_dom"/>
</dbReference>
<keyword evidence="3" id="KW-1185">Reference proteome</keyword>
<dbReference type="InterPro" id="IPR036061">
    <property type="entry name" value="CheW-like_dom_sf"/>
</dbReference>
<protein>
    <submittedName>
        <fullName evidence="2">Chemotaxis protein CheW</fullName>
    </submittedName>
</protein>
<dbReference type="GO" id="GO:0006935">
    <property type="term" value="P:chemotaxis"/>
    <property type="evidence" value="ECO:0007669"/>
    <property type="project" value="InterPro"/>
</dbReference>
<dbReference type="RefSeq" id="WP_166254210.1">
    <property type="nucleotide sequence ID" value="NZ_JAAMOW010000003.1"/>
</dbReference>
<accession>A0A6M2BPN4</accession>
<dbReference type="Pfam" id="PF01584">
    <property type="entry name" value="CheW"/>
    <property type="match status" value="1"/>
</dbReference>
<dbReference type="AlphaFoldDB" id="A0A6M2BPN4"/>
<feature type="domain" description="CheW-like" evidence="1">
    <location>
        <begin position="8"/>
        <end position="152"/>
    </location>
</feature>
<dbReference type="SUPFAM" id="SSF50341">
    <property type="entry name" value="CheW-like"/>
    <property type="match status" value="1"/>
</dbReference>
<proteinExistence type="predicted"/>
<dbReference type="EMBL" id="JAAMOW010000003">
    <property type="protein sequence ID" value="NGY04572.1"/>
    <property type="molecule type" value="Genomic_DNA"/>
</dbReference>
<organism evidence="2 3">
    <name type="scientific">Solimonas terrae</name>
    <dbReference type="NCBI Taxonomy" id="1396819"/>
    <lineage>
        <taxon>Bacteria</taxon>
        <taxon>Pseudomonadati</taxon>
        <taxon>Pseudomonadota</taxon>
        <taxon>Gammaproteobacteria</taxon>
        <taxon>Nevskiales</taxon>
        <taxon>Nevskiaceae</taxon>
        <taxon>Solimonas</taxon>
    </lineage>
</organism>
<evidence type="ECO:0000259" key="1">
    <source>
        <dbReference type="PROSITE" id="PS50851"/>
    </source>
</evidence>
<evidence type="ECO:0000313" key="3">
    <source>
        <dbReference type="Proteomes" id="UP000472676"/>
    </source>
</evidence>
<gene>
    <name evidence="2" type="ORF">G7Y85_07345</name>
</gene>
<comment type="caution">
    <text evidence="2">The sequence shown here is derived from an EMBL/GenBank/DDBJ whole genome shotgun (WGS) entry which is preliminary data.</text>
</comment>
<sequence>MSAETSKQLYAVLIALAGDTLLLPNIAIAEVVARDAVQPDLRLPSWLAGFIEWNSRRLPVLHFEVLNGAAVPADSRRERVVIINSNGRHLPSGQFALITQAYPHLVTLTRIALQPEPLRESDRNELLLSRVRVANQVALIPDLDMVEAEIARALSPASVPVAG</sequence>
<reference evidence="2 3" key="1">
    <citation type="journal article" date="2014" name="Int. J. Syst. Evol. Microbiol.">
        <title>Solimonas terrae sp. nov., isolated from soil.</title>
        <authorList>
            <person name="Kim S.J."/>
            <person name="Moon J.Y."/>
            <person name="Weon H.Y."/>
            <person name="Ahn J.H."/>
            <person name="Chen W.M."/>
            <person name="Kwon S.W."/>
        </authorList>
    </citation>
    <scope>NUCLEOTIDE SEQUENCE [LARGE SCALE GENOMIC DNA]</scope>
    <source>
        <strain evidence="2 3">KIS83-12</strain>
    </source>
</reference>
<dbReference type="PROSITE" id="PS50851">
    <property type="entry name" value="CHEW"/>
    <property type="match status" value="1"/>
</dbReference>
<dbReference type="GO" id="GO:0007165">
    <property type="term" value="P:signal transduction"/>
    <property type="evidence" value="ECO:0007669"/>
    <property type="project" value="InterPro"/>
</dbReference>
<name>A0A6M2BPN4_9GAMM</name>
<dbReference type="Proteomes" id="UP000472676">
    <property type="component" value="Unassembled WGS sequence"/>
</dbReference>